<dbReference type="PROSITE" id="PS01091">
    <property type="entry name" value="TATD_3"/>
    <property type="match status" value="1"/>
</dbReference>
<dbReference type="PIRSF" id="PIRSF005902">
    <property type="entry name" value="DNase_TatD"/>
    <property type="match status" value="1"/>
</dbReference>
<dbReference type="CDD" id="cd01310">
    <property type="entry name" value="TatD_DNAse"/>
    <property type="match status" value="1"/>
</dbReference>
<proteinExistence type="inferred from homology"/>
<dbReference type="GO" id="GO:0016788">
    <property type="term" value="F:hydrolase activity, acting on ester bonds"/>
    <property type="evidence" value="ECO:0007669"/>
    <property type="project" value="InterPro"/>
</dbReference>
<dbReference type="PANTHER" id="PTHR46124:SF3">
    <property type="entry name" value="HYDROLASE"/>
    <property type="match status" value="1"/>
</dbReference>
<gene>
    <name evidence="5" type="ORF">CLV83_1771</name>
</gene>
<dbReference type="Gene3D" id="3.20.20.140">
    <property type="entry name" value="Metal-dependent hydrolases"/>
    <property type="match status" value="1"/>
</dbReference>
<accession>A0A4R1GIG4</accession>
<dbReference type="GO" id="GO:0005829">
    <property type="term" value="C:cytosol"/>
    <property type="evidence" value="ECO:0007669"/>
    <property type="project" value="TreeGrafter"/>
</dbReference>
<dbReference type="EMBL" id="SMFU01000008">
    <property type="protein sequence ID" value="TCK06921.1"/>
    <property type="molecule type" value="Genomic_DNA"/>
</dbReference>
<protein>
    <submittedName>
        <fullName evidence="5">TatD DNase family protein</fullName>
    </submittedName>
</protein>
<comment type="caution">
    <text evidence="5">The sequence shown here is derived from an EMBL/GenBank/DDBJ whole genome shotgun (WGS) entry which is preliminary data.</text>
</comment>
<dbReference type="AlphaFoldDB" id="A0A4R1GIG4"/>
<dbReference type="Pfam" id="PF01026">
    <property type="entry name" value="TatD_DNase"/>
    <property type="match status" value="1"/>
</dbReference>
<evidence type="ECO:0000256" key="2">
    <source>
        <dbReference type="ARBA" id="ARBA00022723"/>
    </source>
</evidence>
<evidence type="ECO:0000256" key="3">
    <source>
        <dbReference type="ARBA" id="ARBA00022801"/>
    </source>
</evidence>
<feature type="binding site" evidence="4">
    <location>
        <position position="97"/>
    </location>
    <ligand>
        <name>a divalent metal cation</name>
        <dbReference type="ChEBI" id="CHEBI:60240"/>
        <label>1</label>
    </ligand>
</feature>
<reference evidence="5 6" key="1">
    <citation type="submission" date="2019-03" db="EMBL/GenBank/DDBJ databases">
        <title>Genomic Encyclopedia of Archaeal and Bacterial Type Strains, Phase II (KMG-II): from individual species to whole genera.</title>
        <authorList>
            <person name="Goeker M."/>
        </authorList>
    </citation>
    <scope>NUCLEOTIDE SEQUENCE [LARGE SCALE GENOMIC DNA]</scope>
    <source>
        <strain evidence="5 6">DSM 27697</strain>
    </source>
</reference>
<feature type="binding site" evidence="4">
    <location>
        <position position="133"/>
    </location>
    <ligand>
        <name>a divalent metal cation</name>
        <dbReference type="ChEBI" id="CHEBI:60240"/>
        <label>2</label>
    </ligand>
</feature>
<evidence type="ECO:0000313" key="6">
    <source>
        <dbReference type="Proteomes" id="UP000294546"/>
    </source>
</evidence>
<dbReference type="InterPro" id="IPR018228">
    <property type="entry name" value="DNase_TatD-rel_CS"/>
</dbReference>
<evidence type="ECO:0000313" key="5">
    <source>
        <dbReference type="EMBL" id="TCK06921.1"/>
    </source>
</evidence>
<dbReference type="Proteomes" id="UP000294546">
    <property type="component" value="Unassembled WGS sequence"/>
</dbReference>
<comment type="similarity">
    <text evidence="1">Belongs to the metallo-dependent hydrolases superfamily. TatD-type hydrolase family.</text>
</comment>
<feature type="binding site" evidence="4">
    <location>
        <position position="207"/>
    </location>
    <ligand>
        <name>a divalent metal cation</name>
        <dbReference type="ChEBI" id="CHEBI:60240"/>
        <label>1</label>
    </ligand>
</feature>
<dbReference type="InterPro" id="IPR032466">
    <property type="entry name" value="Metal_Hydrolase"/>
</dbReference>
<dbReference type="GO" id="GO:0046872">
    <property type="term" value="F:metal ion binding"/>
    <property type="evidence" value="ECO:0007669"/>
    <property type="project" value="UniProtKB-KW"/>
</dbReference>
<dbReference type="InterPro" id="IPR001130">
    <property type="entry name" value="TatD-like"/>
</dbReference>
<dbReference type="RefSeq" id="WP_132290629.1">
    <property type="nucleotide sequence ID" value="NZ_SMFU01000008.1"/>
</dbReference>
<feature type="binding site" evidence="4">
    <location>
        <position position="8"/>
    </location>
    <ligand>
        <name>a divalent metal cation</name>
        <dbReference type="ChEBI" id="CHEBI:60240"/>
        <label>1</label>
    </ligand>
</feature>
<feature type="binding site" evidence="4">
    <location>
        <position position="157"/>
    </location>
    <ligand>
        <name>a divalent metal cation</name>
        <dbReference type="ChEBI" id="CHEBI:60240"/>
        <label>2</label>
    </ligand>
</feature>
<dbReference type="OrthoDB" id="9810005at2"/>
<keyword evidence="6" id="KW-1185">Reference proteome</keyword>
<feature type="binding site" evidence="4">
    <location>
        <position position="6"/>
    </location>
    <ligand>
        <name>a divalent metal cation</name>
        <dbReference type="ChEBI" id="CHEBI:60240"/>
        <label>1</label>
    </ligand>
</feature>
<organism evidence="5 6">
    <name type="scientific">Marinobacterium mangrovicola</name>
    <dbReference type="NCBI Taxonomy" id="1476959"/>
    <lineage>
        <taxon>Bacteria</taxon>
        <taxon>Pseudomonadati</taxon>
        <taxon>Pseudomonadota</taxon>
        <taxon>Gammaproteobacteria</taxon>
        <taxon>Oceanospirillales</taxon>
        <taxon>Oceanospirillaceae</taxon>
        <taxon>Marinobacterium</taxon>
    </lineage>
</organism>
<sequence length="261" mass="29015">MLIDSHCHLDFPVFDSCREQVVERARHAGLGAIVVPGVTSEHWQRCLALCASRFEGVSLYPALGLHPCFMDQHVKDDIQRLDEEVTRHREALVAIGEIGLDFQIEGFDPESQTELLVAQLKIAKSADLPVLLHVRKAHDQVLKQLRRFALPRAGIVHAFSGSEQQAQEYVKLGFKLGFGGAISFSRATKLRRLAAELPLSSIVLETDAPDMALSDWRDQPNEPVRVVDVAGIIAQLRESSVEEVARTTSRTVKELLDLRGL</sequence>
<dbReference type="FunFam" id="3.20.20.140:FF:000005">
    <property type="entry name" value="TatD family hydrolase"/>
    <property type="match status" value="1"/>
</dbReference>
<dbReference type="PROSITE" id="PS01090">
    <property type="entry name" value="TATD_2"/>
    <property type="match status" value="1"/>
</dbReference>
<keyword evidence="3" id="KW-0378">Hydrolase</keyword>
<evidence type="ECO:0000256" key="1">
    <source>
        <dbReference type="ARBA" id="ARBA00009275"/>
    </source>
</evidence>
<name>A0A4R1GIG4_9GAMM</name>
<dbReference type="SUPFAM" id="SSF51556">
    <property type="entry name" value="Metallo-dependent hydrolases"/>
    <property type="match status" value="1"/>
</dbReference>
<dbReference type="PANTHER" id="PTHR46124">
    <property type="entry name" value="D-AMINOACYL-TRNA DEACYLASE"/>
    <property type="match status" value="1"/>
</dbReference>
<dbReference type="PROSITE" id="PS01137">
    <property type="entry name" value="TATD_1"/>
    <property type="match status" value="1"/>
</dbReference>
<keyword evidence="2 4" id="KW-0479">Metal-binding</keyword>
<evidence type="ECO:0000256" key="4">
    <source>
        <dbReference type="PIRSR" id="PIRSR005902-1"/>
    </source>
</evidence>